<keyword evidence="1" id="KW-1133">Transmembrane helix</keyword>
<keyword evidence="3" id="KW-1185">Reference proteome</keyword>
<sequence>MPSSRDATSSHPHLPYDALATEDAFKATSPLSSRHVFSTKSFALQCLLPPLIGLSFVALGLYIVYTPDPIIISYSTTNTIVLSQAFTALFAIWHFLALMPVLDAVRSVRSEEWWRRLTHSASFSRVNAVSSNIGGNLAHGLDILGPWSSYAYQAAWLIAILCVAIADIGPGAIHVDIGLRAIDAEYKVPALPPDSIFGNYSRPFYMTSDFFHASVDIAPMYYASLLVAQSYVTAGPPVPNAIVPRPSVTAGTGYRYSTDVAFLNYQCDWYAPEIAGPETMSDFTSQSLFITANDIRGIGFAPVDSNSIYIINDNRNATTNQPSFAGDLVFVVSSGTPVTPEYGFLNLSTIPTYALSPAWTAVAAAYRANYTGMFSPPQYLSAAVCTSNFTIESWTVEMMGGSVKLLEKHPQIIGNLDVIQLQLAIQDSFGMLAGSAPIVPAWGFSETSFVTFFNCPTDSYILCEPKSGADISELMNTQAIPSLIQAYLDDFPFGNFTPDGSKQLTPALVLVAQKDFVYFTAGLYALLGITLVFISGRVPAPALDIQRVIDVTKSADSEHNAYALEGRAVATTVQRIAHLGRDGNDAETENRVRHVIGSSTVTFRENTGFEEQPTLALETATRVFTPNARRERIENARNRYTWVLTPALGAALVAFGLEVYLRPRAIASATASRAAVYASLFTWVIGIWRSASLVAITALLRRANSDVRAKFQLFR</sequence>
<gene>
    <name evidence="2" type="ORF">FIBSPDRAFT_105279</name>
</gene>
<dbReference type="AlphaFoldDB" id="A0A166DB46"/>
<feature type="transmembrane region" description="Helical" evidence="1">
    <location>
        <begin position="516"/>
        <end position="534"/>
    </location>
</feature>
<feature type="transmembrane region" description="Helical" evidence="1">
    <location>
        <begin position="680"/>
        <end position="700"/>
    </location>
</feature>
<keyword evidence="1" id="KW-0472">Membrane</keyword>
<dbReference type="EMBL" id="KV417616">
    <property type="protein sequence ID" value="KZP14517.1"/>
    <property type="molecule type" value="Genomic_DNA"/>
</dbReference>
<feature type="transmembrane region" description="Helical" evidence="1">
    <location>
        <begin position="640"/>
        <end position="660"/>
    </location>
</feature>
<proteinExistence type="predicted"/>
<evidence type="ECO:0000256" key="1">
    <source>
        <dbReference type="SAM" id="Phobius"/>
    </source>
</evidence>
<dbReference type="OrthoDB" id="3245393at2759"/>
<name>A0A166DB46_9AGAM</name>
<protein>
    <recommendedName>
        <fullName evidence="4">Transmembrane protein</fullName>
    </recommendedName>
</protein>
<accession>A0A166DB46</accession>
<organism evidence="2 3">
    <name type="scientific">Athelia psychrophila</name>
    <dbReference type="NCBI Taxonomy" id="1759441"/>
    <lineage>
        <taxon>Eukaryota</taxon>
        <taxon>Fungi</taxon>
        <taxon>Dikarya</taxon>
        <taxon>Basidiomycota</taxon>
        <taxon>Agaricomycotina</taxon>
        <taxon>Agaricomycetes</taxon>
        <taxon>Agaricomycetidae</taxon>
        <taxon>Atheliales</taxon>
        <taxon>Atheliaceae</taxon>
        <taxon>Athelia</taxon>
    </lineage>
</organism>
<dbReference type="STRING" id="436010.A0A166DB46"/>
<keyword evidence="1" id="KW-0812">Transmembrane</keyword>
<evidence type="ECO:0000313" key="2">
    <source>
        <dbReference type="EMBL" id="KZP14517.1"/>
    </source>
</evidence>
<feature type="transmembrane region" description="Helical" evidence="1">
    <location>
        <begin position="42"/>
        <end position="65"/>
    </location>
</feature>
<evidence type="ECO:0008006" key="4">
    <source>
        <dbReference type="Google" id="ProtNLM"/>
    </source>
</evidence>
<evidence type="ECO:0000313" key="3">
    <source>
        <dbReference type="Proteomes" id="UP000076532"/>
    </source>
</evidence>
<reference evidence="2 3" key="1">
    <citation type="journal article" date="2016" name="Mol. Biol. Evol.">
        <title>Comparative Genomics of Early-Diverging Mushroom-Forming Fungi Provides Insights into the Origins of Lignocellulose Decay Capabilities.</title>
        <authorList>
            <person name="Nagy L.G."/>
            <person name="Riley R."/>
            <person name="Tritt A."/>
            <person name="Adam C."/>
            <person name="Daum C."/>
            <person name="Floudas D."/>
            <person name="Sun H."/>
            <person name="Yadav J.S."/>
            <person name="Pangilinan J."/>
            <person name="Larsson K.H."/>
            <person name="Matsuura K."/>
            <person name="Barry K."/>
            <person name="Labutti K."/>
            <person name="Kuo R."/>
            <person name="Ohm R.A."/>
            <person name="Bhattacharya S.S."/>
            <person name="Shirouzu T."/>
            <person name="Yoshinaga Y."/>
            <person name="Martin F.M."/>
            <person name="Grigoriev I.V."/>
            <person name="Hibbett D.S."/>
        </authorList>
    </citation>
    <scope>NUCLEOTIDE SEQUENCE [LARGE SCALE GENOMIC DNA]</scope>
    <source>
        <strain evidence="2 3">CBS 109695</strain>
    </source>
</reference>
<dbReference type="Proteomes" id="UP000076532">
    <property type="component" value="Unassembled WGS sequence"/>
</dbReference>